<dbReference type="AlphaFoldDB" id="A0AAW0A4A6"/>
<evidence type="ECO:0000313" key="1">
    <source>
        <dbReference type="EMBL" id="KAK7000971.1"/>
    </source>
</evidence>
<comment type="caution">
    <text evidence="1">The sequence shown here is derived from an EMBL/GenBank/DDBJ whole genome shotgun (WGS) entry which is preliminary data.</text>
</comment>
<accession>A0AAW0A4A6</accession>
<dbReference type="EMBL" id="JAWWNJ010000085">
    <property type="protein sequence ID" value="KAK7000971.1"/>
    <property type="molecule type" value="Genomic_DNA"/>
</dbReference>
<organism evidence="1 2">
    <name type="scientific">Favolaschia claudopus</name>
    <dbReference type="NCBI Taxonomy" id="2862362"/>
    <lineage>
        <taxon>Eukaryota</taxon>
        <taxon>Fungi</taxon>
        <taxon>Dikarya</taxon>
        <taxon>Basidiomycota</taxon>
        <taxon>Agaricomycotina</taxon>
        <taxon>Agaricomycetes</taxon>
        <taxon>Agaricomycetidae</taxon>
        <taxon>Agaricales</taxon>
        <taxon>Marasmiineae</taxon>
        <taxon>Mycenaceae</taxon>
        <taxon>Favolaschia</taxon>
    </lineage>
</organism>
<reference evidence="1 2" key="1">
    <citation type="journal article" date="2024" name="J Genomics">
        <title>Draft genome sequencing and assembly of Favolaschia claudopus CIRM-BRFM 2984 isolated from oak limbs.</title>
        <authorList>
            <person name="Navarro D."/>
            <person name="Drula E."/>
            <person name="Chaduli D."/>
            <person name="Cazenave R."/>
            <person name="Ahrendt S."/>
            <person name="Wang J."/>
            <person name="Lipzen A."/>
            <person name="Daum C."/>
            <person name="Barry K."/>
            <person name="Grigoriev I.V."/>
            <person name="Favel A."/>
            <person name="Rosso M.N."/>
            <person name="Martin F."/>
        </authorList>
    </citation>
    <scope>NUCLEOTIDE SEQUENCE [LARGE SCALE GENOMIC DNA]</scope>
    <source>
        <strain evidence="1 2">CIRM-BRFM 2984</strain>
    </source>
</reference>
<evidence type="ECO:0008006" key="3">
    <source>
        <dbReference type="Google" id="ProtNLM"/>
    </source>
</evidence>
<sequence length="278" mass="31276">MSSELNARVACYALSIRIDVRRAALQANPALQTSSSVDPASTLLPSSSRGAAKRRYSLDYTDRRPASNSLAYTDRRPASGVVLKITIRLLSFPRASSLRSTSIRFHFSPLRGCQFQSQTSLWKFDISPSGEQDVWISRFFLRCAADVIKGKTPFRKFDIWASGERDVEPIGCNRRKTQFYQSKKIFFRCAAYTLSSSLFPHLRRSTLSKIQTLALKTSKLLSYTLPHFPALQILSQDFKIARLANFGGDFKLSRLEIPPNSNLQISLVVSKSRSVKLP</sequence>
<keyword evidence="2" id="KW-1185">Reference proteome</keyword>
<evidence type="ECO:0000313" key="2">
    <source>
        <dbReference type="Proteomes" id="UP001362999"/>
    </source>
</evidence>
<proteinExistence type="predicted"/>
<dbReference type="Proteomes" id="UP001362999">
    <property type="component" value="Unassembled WGS sequence"/>
</dbReference>
<name>A0AAW0A4A6_9AGAR</name>
<protein>
    <recommendedName>
        <fullName evidence="3">Ribosomal protein L5</fullName>
    </recommendedName>
</protein>
<gene>
    <name evidence="1" type="ORF">R3P38DRAFT_3368512</name>
</gene>